<name>A0A2R4WH55_9HYPH</name>
<accession>A0A2R4WH55</accession>
<dbReference type="Proteomes" id="UP000244755">
    <property type="component" value="Chromosome 1"/>
</dbReference>
<evidence type="ECO:0000313" key="1">
    <source>
        <dbReference type="EMBL" id="AWB20863.1"/>
    </source>
</evidence>
<dbReference type="EMBL" id="CP028843">
    <property type="protein sequence ID" value="AWB20863.1"/>
    <property type="molecule type" value="Genomic_DNA"/>
</dbReference>
<keyword evidence="2" id="KW-1185">Reference proteome</keyword>
<dbReference type="AlphaFoldDB" id="A0A2R4WH55"/>
<protein>
    <submittedName>
        <fullName evidence="1">Uncharacterized protein</fullName>
    </submittedName>
</protein>
<evidence type="ECO:0000313" key="2">
    <source>
        <dbReference type="Proteomes" id="UP000244755"/>
    </source>
</evidence>
<gene>
    <name evidence="1" type="ORF">DA075_08010</name>
</gene>
<organism evidence="1 2">
    <name type="scientific">Methylobacterium currus</name>
    <dbReference type="NCBI Taxonomy" id="2051553"/>
    <lineage>
        <taxon>Bacteria</taxon>
        <taxon>Pseudomonadati</taxon>
        <taxon>Pseudomonadota</taxon>
        <taxon>Alphaproteobacteria</taxon>
        <taxon>Hyphomicrobiales</taxon>
        <taxon>Methylobacteriaceae</taxon>
        <taxon>Methylobacterium</taxon>
    </lineage>
</organism>
<reference evidence="1 2" key="1">
    <citation type="submission" date="2018-04" db="EMBL/GenBank/DDBJ databases">
        <title>Methylobacterium sp. PR1016A genome.</title>
        <authorList>
            <person name="Park W."/>
        </authorList>
    </citation>
    <scope>NUCLEOTIDE SEQUENCE [LARGE SCALE GENOMIC DNA]</scope>
    <source>
        <strain evidence="1 2">PR1016A</strain>
    </source>
</reference>
<sequence>MHREWKTWPQIATMVLDQIKSFPCGERLIWIEFKDFDDENGIASFVIETDGASDFENTMIADYIAIILKKMRHKYKISSLTVN</sequence>
<dbReference type="KEGG" id="mee:DA075_08010"/>
<proteinExistence type="predicted"/>